<dbReference type="SUPFAM" id="SSF52096">
    <property type="entry name" value="ClpP/crotonase"/>
    <property type="match status" value="1"/>
</dbReference>
<reference evidence="3 4" key="1">
    <citation type="submission" date="2016-10" db="EMBL/GenBank/DDBJ databases">
        <title>Draft Genome sequence of Roseomonas sp. strain M3.</title>
        <authorList>
            <person name="Subhash Y."/>
            <person name="Lee S."/>
        </authorList>
    </citation>
    <scope>NUCLEOTIDE SEQUENCE [LARGE SCALE GENOMIC DNA]</scope>
    <source>
        <strain evidence="3 4">M3</strain>
    </source>
</reference>
<dbReference type="RefSeq" id="WP_076955739.1">
    <property type="nucleotide sequence ID" value="NZ_MLCO01000013.1"/>
</dbReference>
<dbReference type="GO" id="GO:0006508">
    <property type="term" value="P:proteolysis"/>
    <property type="evidence" value="ECO:0007669"/>
    <property type="project" value="InterPro"/>
</dbReference>
<dbReference type="CDD" id="cd06782">
    <property type="entry name" value="cpPDZ_CPP-like"/>
    <property type="match status" value="1"/>
</dbReference>
<keyword evidence="4" id="KW-1185">Reference proteome</keyword>
<dbReference type="Gene3D" id="2.30.42.10">
    <property type="match status" value="1"/>
</dbReference>
<dbReference type="PROSITE" id="PS50106">
    <property type="entry name" value="PDZ"/>
    <property type="match status" value="1"/>
</dbReference>
<feature type="chain" id="PRO_5013002374" description="PDZ domain-containing protein" evidence="1">
    <location>
        <begin position="20"/>
        <end position="523"/>
    </location>
</feature>
<dbReference type="Gene3D" id="3.30.750.44">
    <property type="match status" value="1"/>
</dbReference>
<evidence type="ECO:0000313" key="3">
    <source>
        <dbReference type="EMBL" id="ONG58759.1"/>
    </source>
</evidence>
<dbReference type="SMART" id="SM00245">
    <property type="entry name" value="TSPc"/>
    <property type="match status" value="1"/>
</dbReference>
<dbReference type="Proteomes" id="UP000188879">
    <property type="component" value="Unassembled WGS sequence"/>
</dbReference>
<dbReference type="Pfam" id="PF17820">
    <property type="entry name" value="PDZ_6"/>
    <property type="match status" value="1"/>
</dbReference>
<dbReference type="AlphaFoldDB" id="A0A1V2H8S8"/>
<dbReference type="Gene3D" id="3.90.226.10">
    <property type="entry name" value="2-enoyl-CoA Hydratase, Chain A, domain 1"/>
    <property type="match status" value="1"/>
</dbReference>
<dbReference type="GO" id="GO:0008236">
    <property type="term" value="F:serine-type peptidase activity"/>
    <property type="evidence" value="ECO:0007669"/>
    <property type="project" value="InterPro"/>
</dbReference>
<protein>
    <recommendedName>
        <fullName evidence="2">PDZ domain-containing protein</fullName>
    </recommendedName>
</protein>
<dbReference type="InterPro" id="IPR036034">
    <property type="entry name" value="PDZ_sf"/>
</dbReference>
<dbReference type="SMART" id="SM00228">
    <property type="entry name" value="PDZ"/>
    <property type="match status" value="1"/>
</dbReference>
<organism evidence="3 4">
    <name type="scientific">Teichococcus deserti</name>
    <dbReference type="NCBI Taxonomy" id="1817963"/>
    <lineage>
        <taxon>Bacteria</taxon>
        <taxon>Pseudomonadati</taxon>
        <taxon>Pseudomonadota</taxon>
        <taxon>Alphaproteobacteria</taxon>
        <taxon>Acetobacterales</taxon>
        <taxon>Roseomonadaceae</taxon>
        <taxon>Roseomonas</taxon>
    </lineage>
</organism>
<dbReference type="GO" id="GO:0030288">
    <property type="term" value="C:outer membrane-bounded periplasmic space"/>
    <property type="evidence" value="ECO:0007669"/>
    <property type="project" value="TreeGrafter"/>
</dbReference>
<evidence type="ECO:0000259" key="2">
    <source>
        <dbReference type="PROSITE" id="PS50106"/>
    </source>
</evidence>
<dbReference type="InterPro" id="IPR005151">
    <property type="entry name" value="Tail-specific_protease"/>
</dbReference>
<dbReference type="InterPro" id="IPR029045">
    <property type="entry name" value="ClpP/crotonase-like_dom_sf"/>
</dbReference>
<keyword evidence="1" id="KW-0732">Signal</keyword>
<gene>
    <name evidence="3" type="ORF">BKE38_02160</name>
</gene>
<dbReference type="PANTHER" id="PTHR32060:SF30">
    <property type="entry name" value="CARBOXY-TERMINAL PROCESSING PROTEASE CTPA"/>
    <property type="match status" value="1"/>
</dbReference>
<evidence type="ECO:0000256" key="1">
    <source>
        <dbReference type="SAM" id="SignalP"/>
    </source>
</evidence>
<feature type="signal peptide" evidence="1">
    <location>
        <begin position="1"/>
        <end position="19"/>
    </location>
</feature>
<feature type="domain" description="PDZ" evidence="2">
    <location>
        <begin position="177"/>
        <end position="269"/>
    </location>
</feature>
<dbReference type="InterPro" id="IPR001478">
    <property type="entry name" value="PDZ"/>
</dbReference>
<dbReference type="InterPro" id="IPR041489">
    <property type="entry name" value="PDZ_6"/>
</dbReference>
<dbReference type="EMBL" id="MLCO01000013">
    <property type="protein sequence ID" value="ONG58759.1"/>
    <property type="molecule type" value="Genomic_DNA"/>
</dbReference>
<dbReference type="PANTHER" id="PTHR32060">
    <property type="entry name" value="TAIL-SPECIFIC PROTEASE"/>
    <property type="match status" value="1"/>
</dbReference>
<proteinExistence type="predicted"/>
<dbReference type="OrthoDB" id="9812068at2"/>
<dbReference type="Pfam" id="PF03572">
    <property type="entry name" value="Peptidase_S41"/>
    <property type="match status" value="1"/>
</dbReference>
<dbReference type="GO" id="GO:0007165">
    <property type="term" value="P:signal transduction"/>
    <property type="evidence" value="ECO:0007669"/>
    <property type="project" value="TreeGrafter"/>
</dbReference>
<sequence length="523" mass="54568">MAALLLVLLLASLLTPAAAQGESTFSRAQLRSVLREAFTAIIDRHLEAAAPGDLALWSLRGLGALDTSLVAEVQDGNLRLRQGPAVLREAPLPGRPVSVVPEAATRGRPPAAPVVLPASAMPDLLADSLSQFYAEAWQASAALRRAGLEGLLQAGFDEVFNHLDPYSRYITAEEAWQARQRRVGQSGLGLRVAAGPRDTLVIATLVPDGEAARAGLREGDVLRSIDGVAISARRIIMAAEMLEGPPGSEVALELRRGGQRLSVVLRRASQLLQPLQTETQDGILWMRIAAFSATTTEQVSAALNAAFSQGTPPRGIVLDLRGNRGGILTQAMTVADAFLSAGPVAQSLGRHPEAQRVWNAAGSDLAQGAPVVVMVDGRTASAAEIVAAALGDRGRAVVVGSATLGKGLIQIVIPLSNGAEVLISWSRVLAPQGWPVQGLGVLPAVCTSLGAEALRNGLQMLGQGQPPMGPVLARARLARPPVPASEVTALRASCPPAEGRDLDVQAARTLLNSPATYRAALPR</sequence>
<dbReference type="GO" id="GO:0004175">
    <property type="term" value="F:endopeptidase activity"/>
    <property type="evidence" value="ECO:0007669"/>
    <property type="project" value="TreeGrafter"/>
</dbReference>
<comment type="caution">
    <text evidence="3">The sequence shown here is derived from an EMBL/GenBank/DDBJ whole genome shotgun (WGS) entry which is preliminary data.</text>
</comment>
<name>A0A1V2H8S8_9PROT</name>
<accession>A0A1V2H8S8</accession>
<dbReference type="SUPFAM" id="SSF50156">
    <property type="entry name" value="PDZ domain-like"/>
    <property type="match status" value="1"/>
</dbReference>
<evidence type="ECO:0000313" key="4">
    <source>
        <dbReference type="Proteomes" id="UP000188879"/>
    </source>
</evidence>